<name>A0A139XC47_9CYAN</name>
<dbReference type="Proteomes" id="UP000076925">
    <property type="component" value="Unassembled WGS sequence"/>
</dbReference>
<evidence type="ECO:0000313" key="1">
    <source>
        <dbReference type="EMBL" id="KYC42271.1"/>
    </source>
</evidence>
<evidence type="ECO:0000313" key="2">
    <source>
        <dbReference type="Proteomes" id="UP000076925"/>
    </source>
</evidence>
<sequence length="76" mass="8547">MNELNVILKPSSALVLSDFTKVVEARPASTTLKCAIAFSSKFVFHNPQLELIFEEHLNFVKNLGQKSVKLPFELEV</sequence>
<protein>
    <submittedName>
        <fullName evidence="1">Uncharacterized protein</fullName>
    </submittedName>
</protein>
<reference evidence="1 2" key="1">
    <citation type="journal article" date="2013" name="Genome Biol. Evol.">
        <title>Genomes of Stigonematalean cyanobacteria (subsection V) and the evolution of oxygenic photosynthesis from prokaryotes to plastids.</title>
        <authorList>
            <person name="Dagan T."/>
            <person name="Roettger M."/>
            <person name="Stucken K."/>
            <person name="Landan G."/>
            <person name="Koch R."/>
            <person name="Major P."/>
            <person name="Gould S.B."/>
            <person name="Goremykin V.V."/>
            <person name="Rippka R."/>
            <person name="Tandeau de Marsac N."/>
            <person name="Gugger M."/>
            <person name="Lockhart P.J."/>
            <person name="Allen J.F."/>
            <person name="Brune I."/>
            <person name="Maus I."/>
            <person name="Puhler A."/>
            <person name="Martin W.F."/>
        </authorList>
    </citation>
    <scope>NUCLEOTIDE SEQUENCE [LARGE SCALE GENOMIC DNA]</scope>
    <source>
        <strain evidence="1 2">PCC 7110</strain>
    </source>
</reference>
<organism evidence="1 2">
    <name type="scientific">Scytonema hofmannii PCC 7110</name>
    <dbReference type="NCBI Taxonomy" id="128403"/>
    <lineage>
        <taxon>Bacteria</taxon>
        <taxon>Bacillati</taxon>
        <taxon>Cyanobacteriota</taxon>
        <taxon>Cyanophyceae</taxon>
        <taxon>Nostocales</taxon>
        <taxon>Scytonemataceae</taxon>
        <taxon>Scytonema</taxon>
    </lineage>
</organism>
<gene>
    <name evidence="1" type="ORF">WA1_20040</name>
</gene>
<proteinExistence type="predicted"/>
<dbReference type="AlphaFoldDB" id="A0A139XC47"/>
<keyword evidence="2" id="KW-1185">Reference proteome</keyword>
<dbReference type="EMBL" id="ANNX02000020">
    <property type="protein sequence ID" value="KYC42271.1"/>
    <property type="molecule type" value="Genomic_DNA"/>
</dbReference>
<comment type="caution">
    <text evidence="1">The sequence shown here is derived from an EMBL/GenBank/DDBJ whole genome shotgun (WGS) entry which is preliminary data.</text>
</comment>
<accession>A0A139XC47</accession>